<evidence type="ECO:0000313" key="3">
    <source>
        <dbReference type="Proteomes" id="UP000515307"/>
    </source>
</evidence>
<evidence type="ECO:0008006" key="4">
    <source>
        <dbReference type="Google" id="ProtNLM"/>
    </source>
</evidence>
<dbReference type="KEGG" id="sfiy:F0344_03020"/>
<organism evidence="2 3">
    <name type="scientific">Streptomyces finlayi</name>
    <dbReference type="NCBI Taxonomy" id="67296"/>
    <lineage>
        <taxon>Bacteria</taxon>
        <taxon>Bacillati</taxon>
        <taxon>Actinomycetota</taxon>
        <taxon>Actinomycetes</taxon>
        <taxon>Kitasatosporales</taxon>
        <taxon>Streptomycetaceae</taxon>
        <taxon>Streptomyces</taxon>
    </lineage>
</organism>
<feature type="signal peptide" evidence="1">
    <location>
        <begin position="1"/>
        <end position="27"/>
    </location>
</feature>
<dbReference type="AlphaFoldDB" id="A0A7G7BEF2"/>
<dbReference type="RefSeq" id="WP_185297287.1">
    <property type="nucleotide sequence ID" value="NZ_CP045702.1"/>
</dbReference>
<protein>
    <recommendedName>
        <fullName evidence="4">Secreted protein</fullName>
    </recommendedName>
</protein>
<sequence>MFKRTRILTAVGAAAAAVALAAPSAIAAPTSWTITPTGAFKGSSGLTVLTDNNGNKIQCASSAAAGSAPTSPVAGSPAKLANITSISFNSPCTGPFSSTWNVTTNVTPPWEIWGLNYTAGAGTNSTGQVTGEIRAIKATVSGTSVLGPCTFNVTGKVAAKYNNPTVGGSNGTLSTAGGGLTLTISNKVGGGCGIVGATASFAGLYTIVSTATNKSPVIVGN</sequence>
<evidence type="ECO:0000313" key="2">
    <source>
        <dbReference type="EMBL" id="QNE73717.1"/>
    </source>
</evidence>
<keyword evidence="1" id="KW-0732">Signal</keyword>
<dbReference type="Proteomes" id="UP000515307">
    <property type="component" value="Chromosome"/>
</dbReference>
<accession>A0A7G7BEF2</accession>
<name>A0A7G7BEF2_9ACTN</name>
<feature type="chain" id="PRO_5028856481" description="Secreted protein" evidence="1">
    <location>
        <begin position="28"/>
        <end position="221"/>
    </location>
</feature>
<dbReference type="EMBL" id="CP045702">
    <property type="protein sequence ID" value="QNE73717.1"/>
    <property type="molecule type" value="Genomic_DNA"/>
</dbReference>
<evidence type="ECO:0000256" key="1">
    <source>
        <dbReference type="SAM" id="SignalP"/>
    </source>
</evidence>
<proteinExistence type="predicted"/>
<gene>
    <name evidence="2" type="ORF">F0344_03020</name>
</gene>
<reference evidence="3" key="1">
    <citation type="submission" date="2019-10" db="EMBL/GenBank/DDBJ databases">
        <title>Antimicrobial potential of Antarctic Bacteria.</title>
        <authorList>
            <person name="Benaud N."/>
            <person name="Edwards R.J."/>
            <person name="Ferrari B.C."/>
        </authorList>
    </citation>
    <scope>NUCLEOTIDE SEQUENCE [LARGE SCALE GENOMIC DNA]</scope>
    <source>
        <strain evidence="3">NBSH44</strain>
    </source>
</reference>
<keyword evidence="3" id="KW-1185">Reference proteome</keyword>